<gene>
    <name evidence="1" type="ORF">HMPREF9444_00070</name>
</gene>
<proteinExistence type="predicted"/>
<dbReference type="GO" id="GO:0006620">
    <property type="term" value="P:post-translational protein targeting to endoplasmic reticulum membrane"/>
    <property type="evidence" value="ECO:0007669"/>
    <property type="project" value="TreeGrafter"/>
</dbReference>
<dbReference type="InterPro" id="IPR038084">
    <property type="entry name" value="PduO/GlcC-like_sf"/>
</dbReference>
<evidence type="ECO:0000313" key="1">
    <source>
        <dbReference type="EMBL" id="EFY08084.1"/>
    </source>
</evidence>
<dbReference type="PANTHER" id="PTHR28255">
    <property type="match status" value="1"/>
</dbReference>
<sequence length="84" mass="9730">MYTKQSLEALLAAEKNFVFSKFDMEDAYKLGSMLFEQGKKEPKPIAVRIILDDLIVYQAFQPGTNAENNRWMDKKCNTVRRTHG</sequence>
<accession>E8LHB2</accession>
<dbReference type="SUPFAM" id="SSF143744">
    <property type="entry name" value="GlcG-like"/>
    <property type="match status" value="1"/>
</dbReference>
<dbReference type="InterPro" id="IPR005624">
    <property type="entry name" value="PduO/GlcC-like"/>
</dbReference>
<name>E8LHB2_SUCHY</name>
<dbReference type="STRING" id="762983.HMPREF9444_00070"/>
<reference evidence="1 2" key="1">
    <citation type="submission" date="2011-01" db="EMBL/GenBank/DDBJ databases">
        <authorList>
            <person name="Weinstock G."/>
            <person name="Sodergren E."/>
            <person name="Clifton S."/>
            <person name="Fulton L."/>
            <person name="Fulton B."/>
            <person name="Courtney L."/>
            <person name="Fronick C."/>
            <person name="Harrison M."/>
            <person name="Strong C."/>
            <person name="Farmer C."/>
            <person name="Delahaunty K."/>
            <person name="Markovic C."/>
            <person name="Hall O."/>
            <person name="Minx P."/>
            <person name="Tomlinson C."/>
            <person name="Mitreva M."/>
            <person name="Hou S."/>
            <person name="Chen J."/>
            <person name="Wollam A."/>
            <person name="Pepin K.H."/>
            <person name="Johnson M."/>
            <person name="Bhonagiri V."/>
            <person name="Zhang X."/>
            <person name="Suruliraj S."/>
            <person name="Warren W."/>
            <person name="Chinwalla A."/>
            <person name="Mardis E.R."/>
            <person name="Wilson R.K."/>
        </authorList>
    </citation>
    <scope>NUCLEOTIDE SEQUENCE [LARGE SCALE GENOMIC DNA]</scope>
    <source>
        <strain evidence="2">DSM 22608 / JCM 16073 / KCTC 15190 / YIT 12066</strain>
    </source>
</reference>
<dbReference type="Gene3D" id="3.30.450.150">
    <property type="entry name" value="Haem-degrading domain"/>
    <property type="match status" value="1"/>
</dbReference>
<dbReference type="HOGENOM" id="CLU_2526259_0_0_6"/>
<organism evidence="1 2">
    <name type="scientific">Succinatimonas hippei (strain DSM 22608 / JCM 16073 / KCTC 15190 / YIT 12066)</name>
    <dbReference type="NCBI Taxonomy" id="762983"/>
    <lineage>
        <taxon>Bacteria</taxon>
        <taxon>Pseudomonadati</taxon>
        <taxon>Pseudomonadota</taxon>
        <taxon>Gammaproteobacteria</taxon>
        <taxon>Aeromonadales</taxon>
        <taxon>Succinivibrionaceae</taxon>
        <taxon>Succinatimonas</taxon>
    </lineage>
</organism>
<dbReference type="AlphaFoldDB" id="E8LHB2"/>
<dbReference type="EMBL" id="AEVO01000004">
    <property type="protein sequence ID" value="EFY08084.1"/>
    <property type="molecule type" value="Genomic_DNA"/>
</dbReference>
<dbReference type="Proteomes" id="UP000018458">
    <property type="component" value="Unassembled WGS sequence"/>
</dbReference>
<comment type="caution">
    <text evidence="1">The sequence shown here is derived from an EMBL/GenBank/DDBJ whole genome shotgun (WGS) entry which is preliminary data.</text>
</comment>
<dbReference type="eggNOG" id="COG4702">
    <property type="taxonomic scope" value="Bacteria"/>
</dbReference>
<protein>
    <submittedName>
        <fullName evidence="1">Uncharacterized protein</fullName>
    </submittedName>
</protein>
<dbReference type="GO" id="GO:0072380">
    <property type="term" value="C:TRC complex"/>
    <property type="evidence" value="ECO:0007669"/>
    <property type="project" value="TreeGrafter"/>
</dbReference>
<keyword evidence="2" id="KW-1185">Reference proteome</keyword>
<dbReference type="InterPro" id="IPR010371">
    <property type="entry name" value="YBR137W-like"/>
</dbReference>
<dbReference type="OrthoDB" id="9815315at2"/>
<evidence type="ECO:0000313" key="2">
    <source>
        <dbReference type="Proteomes" id="UP000018458"/>
    </source>
</evidence>
<dbReference type="PANTHER" id="PTHR28255:SF1">
    <property type="entry name" value="UPF0303 PROTEIN YBR137W"/>
    <property type="match status" value="1"/>
</dbReference>
<dbReference type="Pfam" id="PF03928">
    <property type="entry name" value="HbpS-like"/>
    <property type="match status" value="1"/>
</dbReference>